<organism evidence="2">
    <name type="scientific">Mytilinidion resinicola</name>
    <dbReference type="NCBI Taxonomy" id="574789"/>
    <lineage>
        <taxon>Eukaryota</taxon>
        <taxon>Fungi</taxon>
        <taxon>Dikarya</taxon>
        <taxon>Ascomycota</taxon>
        <taxon>Pezizomycotina</taxon>
        <taxon>Dothideomycetes</taxon>
        <taxon>Pleosporomycetidae</taxon>
        <taxon>Mytilinidiales</taxon>
        <taxon>Mytilinidiaceae</taxon>
        <taxon>Mytilinidion</taxon>
    </lineage>
</organism>
<feature type="chain" id="PRO_5044629575" evidence="1">
    <location>
        <begin position="20"/>
        <end position="106"/>
    </location>
</feature>
<reference evidence="4" key="3">
    <citation type="submission" date="2025-04" db="UniProtKB">
        <authorList>
            <consortium name="RefSeq"/>
        </authorList>
    </citation>
    <scope>IDENTIFICATION</scope>
    <source>
        <strain evidence="4">CBS 304.34</strain>
    </source>
</reference>
<dbReference type="EMBL" id="MU003693">
    <property type="protein sequence ID" value="KAF2815938.1"/>
    <property type="molecule type" value="Genomic_DNA"/>
</dbReference>
<dbReference type="GeneID" id="54459680"/>
<sequence length="106" mass="11633">MAWWTRSLATNCIWPCCHGLLSFCLEGVRCSSGMKIEMPEWAMAGFFPTLSTTGTNAIYDGVAGDQFSPCHTYYGVCIIKAELFDGVLDPERKVARAMGCSVQLPL</sequence>
<evidence type="ECO:0000256" key="1">
    <source>
        <dbReference type="SAM" id="SignalP"/>
    </source>
</evidence>
<evidence type="ECO:0000313" key="3">
    <source>
        <dbReference type="Proteomes" id="UP000504636"/>
    </source>
</evidence>
<keyword evidence="3" id="KW-1185">Reference proteome</keyword>
<reference evidence="2 4" key="1">
    <citation type="journal article" date="2020" name="Stud. Mycol.">
        <title>101 Dothideomycetes genomes: a test case for predicting lifestyles and emergence of pathogens.</title>
        <authorList>
            <person name="Haridas S."/>
            <person name="Albert R."/>
            <person name="Binder M."/>
            <person name="Bloem J."/>
            <person name="Labutti K."/>
            <person name="Salamov A."/>
            <person name="Andreopoulos B."/>
            <person name="Baker S."/>
            <person name="Barry K."/>
            <person name="Bills G."/>
            <person name="Bluhm B."/>
            <person name="Cannon C."/>
            <person name="Castanera R."/>
            <person name="Culley D."/>
            <person name="Daum C."/>
            <person name="Ezra D."/>
            <person name="Gonzalez J."/>
            <person name="Henrissat B."/>
            <person name="Kuo A."/>
            <person name="Liang C."/>
            <person name="Lipzen A."/>
            <person name="Lutzoni F."/>
            <person name="Magnuson J."/>
            <person name="Mondo S."/>
            <person name="Nolan M."/>
            <person name="Ohm R."/>
            <person name="Pangilinan J."/>
            <person name="Park H.-J."/>
            <person name="Ramirez L."/>
            <person name="Alfaro M."/>
            <person name="Sun H."/>
            <person name="Tritt A."/>
            <person name="Yoshinaga Y."/>
            <person name="Zwiers L.-H."/>
            <person name="Turgeon B."/>
            <person name="Goodwin S."/>
            <person name="Spatafora J."/>
            <person name="Crous P."/>
            <person name="Grigoriev I."/>
        </authorList>
    </citation>
    <scope>NUCLEOTIDE SEQUENCE</scope>
    <source>
        <strain evidence="2 4">CBS 304.34</strain>
    </source>
</reference>
<dbReference type="RefSeq" id="XP_033582902.1">
    <property type="nucleotide sequence ID" value="XM_033718787.1"/>
</dbReference>
<gene>
    <name evidence="2 4" type="ORF">BDZ99DRAFT_457878</name>
</gene>
<reference evidence="4" key="2">
    <citation type="submission" date="2020-04" db="EMBL/GenBank/DDBJ databases">
        <authorList>
            <consortium name="NCBI Genome Project"/>
        </authorList>
    </citation>
    <scope>NUCLEOTIDE SEQUENCE</scope>
    <source>
        <strain evidence="4">CBS 304.34</strain>
    </source>
</reference>
<protein>
    <submittedName>
        <fullName evidence="2 4">Uncharacterized protein</fullName>
    </submittedName>
</protein>
<accession>A0A6A6Z532</accession>
<dbReference type="AlphaFoldDB" id="A0A6A6Z532"/>
<evidence type="ECO:0000313" key="2">
    <source>
        <dbReference type="EMBL" id="KAF2815938.1"/>
    </source>
</evidence>
<keyword evidence="1" id="KW-0732">Signal</keyword>
<dbReference type="Proteomes" id="UP000504636">
    <property type="component" value="Unplaced"/>
</dbReference>
<evidence type="ECO:0000313" key="4">
    <source>
        <dbReference type="RefSeq" id="XP_033582902.1"/>
    </source>
</evidence>
<name>A0A6A6Z532_9PEZI</name>
<feature type="signal peptide" evidence="1">
    <location>
        <begin position="1"/>
        <end position="19"/>
    </location>
</feature>
<proteinExistence type="predicted"/>